<evidence type="ECO:0000256" key="6">
    <source>
        <dbReference type="ARBA" id="ARBA00022840"/>
    </source>
</evidence>
<evidence type="ECO:0000256" key="1">
    <source>
        <dbReference type="ARBA" id="ARBA00000085"/>
    </source>
</evidence>
<name>A0A5S4WRB8_9BRAD</name>
<dbReference type="InterPro" id="IPR050980">
    <property type="entry name" value="2C_sensor_his_kinase"/>
</dbReference>
<evidence type="ECO:0000313" key="8">
    <source>
        <dbReference type="EMBL" id="TYL83141.1"/>
    </source>
</evidence>
<organism evidence="8 9">
    <name type="scientific">Bradyrhizobium cytisi</name>
    <dbReference type="NCBI Taxonomy" id="515489"/>
    <lineage>
        <taxon>Bacteria</taxon>
        <taxon>Pseudomonadati</taxon>
        <taxon>Pseudomonadota</taxon>
        <taxon>Alphaproteobacteria</taxon>
        <taxon>Hyphomicrobiales</taxon>
        <taxon>Nitrobacteraceae</taxon>
        <taxon>Bradyrhizobium</taxon>
    </lineage>
</organism>
<dbReference type="Gene3D" id="3.30.565.10">
    <property type="entry name" value="Histidine kinase-like ATPase, C-terminal domain"/>
    <property type="match status" value="1"/>
</dbReference>
<comment type="caution">
    <text evidence="8">The sequence shown here is derived from an EMBL/GenBank/DDBJ whole genome shotgun (WGS) entry which is preliminary data.</text>
</comment>
<gene>
    <name evidence="8" type="ORF">FXB38_19650</name>
</gene>
<evidence type="ECO:0000256" key="2">
    <source>
        <dbReference type="ARBA" id="ARBA00012438"/>
    </source>
</evidence>
<keyword evidence="6" id="KW-0067">ATP-binding</keyword>
<dbReference type="InterPro" id="IPR036890">
    <property type="entry name" value="HATPase_C_sf"/>
</dbReference>
<feature type="domain" description="Histidine kinase" evidence="7">
    <location>
        <begin position="100"/>
        <end position="300"/>
    </location>
</feature>
<evidence type="ECO:0000256" key="5">
    <source>
        <dbReference type="ARBA" id="ARBA00022777"/>
    </source>
</evidence>
<keyword evidence="4" id="KW-0547">Nucleotide-binding</keyword>
<dbReference type="RefSeq" id="WP_148752638.1">
    <property type="nucleotide sequence ID" value="NZ_VSSR01000030.1"/>
</dbReference>
<evidence type="ECO:0000256" key="4">
    <source>
        <dbReference type="ARBA" id="ARBA00022741"/>
    </source>
</evidence>
<dbReference type="InterPro" id="IPR003594">
    <property type="entry name" value="HATPase_dom"/>
</dbReference>
<keyword evidence="3" id="KW-0808">Transferase</keyword>
<dbReference type="OrthoDB" id="7904633at2"/>
<evidence type="ECO:0000256" key="3">
    <source>
        <dbReference type="ARBA" id="ARBA00022679"/>
    </source>
</evidence>
<dbReference type="AlphaFoldDB" id="A0A5S4WRB8"/>
<dbReference type="Proteomes" id="UP000324853">
    <property type="component" value="Unassembled WGS sequence"/>
</dbReference>
<dbReference type="PANTHER" id="PTHR44936">
    <property type="entry name" value="SENSOR PROTEIN CREC"/>
    <property type="match status" value="1"/>
</dbReference>
<protein>
    <recommendedName>
        <fullName evidence="2">histidine kinase</fullName>
        <ecNumber evidence="2">2.7.13.3</ecNumber>
    </recommendedName>
</protein>
<dbReference type="GO" id="GO:0005886">
    <property type="term" value="C:plasma membrane"/>
    <property type="evidence" value="ECO:0007669"/>
    <property type="project" value="TreeGrafter"/>
</dbReference>
<evidence type="ECO:0000259" key="7">
    <source>
        <dbReference type="PROSITE" id="PS50109"/>
    </source>
</evidence>
<keyword evidence="9" id="KW-1185">Reference proteome</keyword>
<comment type="catalytic activity">
    <reaction evidence="1">
        <text>ATP + protein L-histidine = ADP + protein N-phospho-L-histidine.</text>
        <dbReference type="EC" id="2.7.13.3"/>
    </reaction>
</comment>
<accession>A0A5S4WRB8</accession>
<dbReference type="EC" id="2.7.13.3" evidence="2"/>
<sequence>MPQRNPDALLRKLRSESATERLEAARFFAAHATVAEEQALREAAARETVTWIKSALRRAVARVSPTAQPAGSLASVDTDELPKGFAAQIFAEALETTTAQLLHEVEPILGSLRLSAEGEVVNFAQSNTKQNLDRLDEFLSALGRLRRAASAPRIDEFALDEAVGRCIDELVRPEGLRLLRAGPTPCVVDGDSSLVSLSISNGLRNAVEATVAANAPLEDVPITVSWGATDIDYWLSIVDQGVGFKGVIQKAFDIGSTTKEGHLGMGLAIVQQSMESLGGRVTLVPNERGVRFELRWPKKAG</sequence>
<proteinExistence type="predicted"/>
<keyword evidence="5 8" id="KW-0418">Kinase</keyword>
<dbReference type="SMART" id="SM00387">
    <property type="entry name" value="HATPase_c"/>
    <property type="match status" value="1"/>
</dbReference>
<dbReference type="EMBL" id="VSSR01000030">
    <property type="protein sequence ID" value="TYL83141.1"/>
    <property type="molecule type" value="Genomic_DNA"/>
</dbReference>
<dbReference type="Pfam" id="PF02518">
    <property type="entry name" value="HATPase_c"/>
    <property type="match status" value="1"/>
</dbReference>
<dbReference type="InterPro" id="IPR005467">
    <property type="entry name" value="His_kinase_dom"/>
</dbReference>
<dbReference type="GO" id="GO:0000155">
    <property type="term" value="F:phosphorelay sensor kinase activity"/>
    <property type="evidence" value="ECO:0007669"/>
    <property type="project" value="TreeGrafter"/>
</dbReference>
<dbReference type="GO" id="GO:0005524">
    <property type="term" value="F:ATP binding"/>
    <property type="evidence" value="ECO:0007669"/>
    <property type="project" value="UniProtKB-KW"/>
</dbReference>
<reference evidence="8 9" key="1">
    <citation type="submission" date="2019-08" db="EMBL/GenBank/DDBJ databases">
        <title>Bradyrhizobium hipponensis sp. nov., a rhizobium isolated from a Lupinus angustifolius root nodule in Tunisia.</title>
        <authorList>
            <person name="Off K."/>
            <person name="Rejili M."/>
            <person name="Mars M."/>
            <person name="Brachmann A."/>
            <person name="Marin M."/>
        </authorList>
    </citation>
    <scope>NUCLEOTIDE SEQUENCE [LARGE SCALE GENOMIC DNA]</scope>
    <source>
        <strain evidence="8 9">CTAW11</strain>
    </source>
</reference>
<dbReference type="PROSITE" id="PS50109">
    <property type="entry name" value="HIS_KIN"/>
    <property type="match status" value="1"/>
</dbReference>
<dbReference type="PANTHER" id="PTHR44936:SF10">
    <property type="entry name" value="SENSOR PROTEIN RSTB"/>
    <property type="match status" value="1"/>
</dbReference>
<dbReference type="SUPFAM" id="SSF55874">
    <property type="entry name" value="ATPase domain of HSP90 chaperone/DNA topoisomerase II/histidine kinase"/>
    <property type="match status" value="1"/>
</dbReference>
<evidence type="ECO:0000313" key="9">
    <source>
        <dbReference type="Proteomes" id="UP000324853"/>
    </source>
</evidence>